<proteinExistence type="predicted"/>
<dbReference type="GO" id="GO:0003677">
    <property type="term" value="F:DNA binding"/>
    <property type="evidence" value="ECO:0007669"/>
    <property type="project" value="InterPro"/>
</dbReference>
<keyword evidence="4" id="KW-0862">Zinc</keyword>
<feature type="domain" description="A20-type" evidence="5">
    <location>
        <begin position="18"/>
        <end position="52"/>
    </location>
</feature>
<sequence>MEQESQKRKVEDSGCEGPNVPIMCANNCGFFGTAATNNFCSKCYKDFFLKQSKAASIVMELRRRRLRNLCWKRLVRSMRVRTMPLWKRKELLRSHGNRFPTVATSARSALDSLVSSADAAILSARFIVTPTSTTVCLTTEVLAKMLLPRRIRL</sequence>
<dbReference type="PROSITE" id="PS51036">
    <property type="entry name" value="ZF_A20"/>
    <property type="match status" value="1"/>
</dbReference>
<dbReference type="PANTHER" id="PTHR10634">
    <property type="entry name" value="AN1-TYPE ZINC FINGER PROTEIN"/>
    <property type="match status" value="1"/>
</dbReference>
<name>A0AAP0P7W6_9MAGN</name>
<gene>
    <name evidence="6" type="ORF">Syun_013737</name>
</gene>
<dbReference type="Pfam" id="PF01754">
    <property type="entry name" value="zf-A20"/>
    <property type="match status" value="1"/>
</dbReference>
<comment type="caution">
    <text evidence="6">The sequence shown here is derived from an EMBL/GenBank/DDBJ whole genome shotgun (WGS) entry which is preliminary data.</text>
</comment>
<dbReference type="Gene3D" id="1.20.5.4770">
    <property type="match status" value="1"/>
</dbReference>
<protein>
    <recommendedName>
        <fullName evidence="5">A20-type domain-containing protein</fullName>
    </recommendedName>
</protein>
<evidence type="ECO:0000256" key="4">
    <source>
        <dbReference type="ARBA" id="ARBA00022833"/>
    </source>
</evidence>
<evidence type="ECO:0000313" key="7">
    <source>
        <dbReference type="Proteomes" id="UP001420932"/>
    </source>
</evidence>
<dbReference type="SUPFAM" id="SSF57716">
    <property type="entry name" value="Glucocorticoid receptor-like (DNA-binding domain)"/>
    <property type="match status" value="1"/>
</dbReference>
<reference evidence="6 7" key="1">
    <citation type="submission" date="2024-01" db="EMBL/GenBank/DDBJ databases">
        <title>Genome assemblies of Stephania.</title>
        <authorList>
            <person name="Yang L."/>
        </authorList>
    </citation>
    <scope>NUCLEOTIDE SEQUENCE [LARGE SCALE GENOMIC DNA]</scope>
    <source>
        <strain evidence="6">YNDBR</strain>
        <tissue evidence="6">Leaf</tissue>
    </source>
</reference>
<dbReference type="InterPro" id="IPR050652">
    <property type="entry name" value="AN1_A20_ZnFinger"/>
</dbReference>
<dbReference type="InterPro" id="IPR002653">
    <property type="entry name" value="Znf_A20"/>
</dbReference>
<dbReference type="SMART" id="SM00259">
    <property type="entry name" value="ZnF_A20"/>
    <property type="match status" value="1"/>
</dbReference>
<evidence type="ECO:0000256" key="2">
    <source>
        <dbReference type="ARBA" id="ARBA00022723"/>
    </source>
</evidence>
<keyword evidence="7" id="KW-1185">Reference proteome</keyword>
<evidence type="ECO:0000313" key="6">
    <source>
        <dbReference type="EMBL" id="KAK9134407.1"/>
    </source>
</evidence>
<evidence type="ECO:0000256" key="1">
    <source>
        <dbReference type="ARBA" id="ARBA00003732"/>
    </source>
</evidence>
<keyword evidence="3" id="KW-0863">Zinc-finger</keyword>
<keyword evidence="2" id="KW-0479">Metal-binding</keyword>
<dbReference type="GO" id="GO:0008270">
    <property type="term" value="F:zinc ion binding"/>
    <property type="evidence" value="ECO:0007669"/>
    <property type="project" value="UniProtKB-KW"/>
</dbReference>
<accession>A0AAP0P7W6</accession>
<evidence type="ECO:0000259" key="5">
    <source>
        <dbReference type="PROSITE" id="PS51036"/>
    </source>
</evidence>
<organism evidence="6 7">
    <name type="scientific">Stephania yunnanensis</name>
    <dbReference type="NCBI Taxonomy" id="152371"/>
    <lineage>
        <taxon>Eukaryota</taxon>
        <taxon>Viridiplantae</taxon>
        <taxon>Streptophyta</taxon>
        <taxon>Embryophyta</taxon>
        <taxon>Tracheophyta</taxon>
        <taxon>Spermatophyta</taxon>
        <taxon>Magnoliopsida</taxon>
        <taxon>Ranunculales</taxon>
        <taxon>Menispermaceae</taxon>
        <taxon>Menispermoideae</taxon>
        <taxon>Cissampelideae</taxon>
        <taxon>Stephania</taxon>
    </lineage>
</organism>
<dbReference type="AlphaFoldDB" id="A0AAP0P7W6"/>
<dbReference type="PANTHER" id="PTHR10634:SF149">
    <property type="entry name" value="AN1-TYPE DOMAIN-CONTAINING PROTEIN-RELATED"/>
    <property type="match status" value="1"/>
</dbReference>
<dbReference type="Proteomes" id="UP001420932">
    <property type="component" value="Unassembled WGS sequence"/>
</dbReference>
<comment type="function">
    <text evidence="1">May be involved in environmental stress response.</text>
</comment>
<evidence type="ECO:0000256" key="3">
    <source>
        <dbReference type="ARBA" id="ARBA00022771"/>
    </source>
</evidence>
<dbReference type="EMBL" id="JBBNAF010000006">
    <property type="protein sequence ID" value="KAK9134407.1"/>
    <property type="molecule type" value="Genomic_DNA"/>
</dbReference>